<feature type="signal peptide" evidence="2">
    <location>
        <begin position="1"/>
        <end position="20"/>
    </location>
</feature>
<dbReference type="AlphaFoldDB" id="E9GVR6"/>
<accession>E9GVR6</accession>
<dbReference type="KEGG" id="dpx:DAPPUDRAFT_249042"/>
<sequence length="547" mass="61405">MHLIMKLALVFLSVFLFASCAQQRQTKRLPWPLVMPMSYYYSPRAFYQWQNPYFLDDAGLDSSDPSPSMDWEEPGQTFQPEEEATKNSQESTKPLESTQSRAANRLFRPNSFNLAQLHPSQQQQRFFFGALNPFNSNTNNGWFGNLMQSSTLVTVTVPSTLLMAVISTCIPAAQFAAGAANIPCARRRRHIVDEISDDESNSFILQSQLSPTPIQHVEPTAIPTASVDRERRQADDFQQRIISSKEDVDGNAQLLLQRQNRALTVTFTTTTTSYVYSSTVVKKTISLVAAVDNGKGQQRSASVKTNYGDQSADNWPADRMAEPKVSFSKQRFPAWNHKYFLLDNEAHTVHALRPFNPLELLSMNLNNQMKPSSSALTRPIFARQTVRMTVTDVSSVTTTKICIPSNLFLNTTNPTVCPIYNRTRRFVDLEDDLLENSDVFPTTINQKNLVEPTVLISDPLRSAVREIESSKYEDVIDGRSEWNDYDLPELLTRKDRAMFNRVPSTSTVTVIAMETYVVTKAINPVTSVSSQITGVLICVPPGLVVCA</sequence>
<evidence type="ECO:0000313" key="4">
    <source>
        <dbReference type="Proteomes" id="UP000000305"/>
    </source>
</evidence>
<reference evidence="3 4" key="1">
    <citation type="journal article" date="2011" name="Science">
        <title>The ecoresponsive genome of Daphnia pulex.</title>
        <authorList>
            <person name="Colbourne J.K."/>
            <person name="Pfrender M.E."/>
            <person name="Gilbert D."/>
            <person name="Thomas W.K."/>
            <person name="Tucker A."/>
            <person name="Oakley T.H."/>
            <person name="Tokishita S."/>
            <person name="Aerts A."/>
            <person name="Arnold G.J."/>
            <person name="Basu M.K."/>
            <person name="Bauer D.J."/>
            <person name="Caceres C.E."/>
            <person name="Carmel L."/>
            <person name="Casola C."/>
            <person name="Choi J.H."/>
            <person name="Detter J.C."/>
            <person name="Dong Q."/>
            <person name="Dusheyko S."/>
            <person name="Eads B.D."/>
            <person name="Frohlich T."/>
            <person name="Geiler-Samerotte K.A."/>
            <person name="Gerlach D."/>
            <person name="Hatcher P."/>
            <person name="Jogdeo S."/>
            <person name="Krijgsveld J."/>
            <person name="Kriventseva E.V."/>
            <person name="Kultz D."/>
            <person name="Laforsch C."/>
            <person name="Lindquist E."/>
            <person name="Lopez J."/>
            <person name="Manak J.R."/>
            <person name="Muller J."/>
            <person name="Pangilinan J."/>
            <person name="Patwardhan R.P."/>
            <person name="Pitluck S."/>
            <person name="Pritham E.J."/>
            <person name="Rechtsteiner A."/>
            <person name="Rho M."/>
            <person name="Rogozin I.B."/>
            <person name="Sakarya O."/>
            <person name="Salamov A."/>
            <person name="Schaack S."/>
            <person name="Shapiro H."/>
            <person name="Shiga Y."/>
            <person name="Skalitzky C."/>
            <person name="Smith Z."/>
            <person name="Souvorov A."/>
            <person name="Sung W."/>
            <person name="Tang Z."/>
            <person name="Tsuchiya D."/>
            <person name="Tu H."/>
            <person name="Vos H."/>
            <person name="Wang M."/>
            <person name="Wolf Y.I."/>
            <person name="Yamagata H."/>
            <person name="Yamada T."/>
            <person name="Ye Y."/>
            <person name="Shaw J.R."/>
            <person name="Andrews J."/>
            <person name="Crease T.J."/>
            <person name="Tang H."/>
            <person name="Lucas S.M."/>
            <person name="Robertson H.M."/>
            <person name="Bork P."/>
            <person name="Koonin E.V."/>
            <person name="Zdobnov E.M."/>
            <person name="Grigoriev I.V."/>
            <person name="Lynch M."/>
            <person name="Boore J.L."/>
        </authorList>
    </citation>
    <scope>NUCLEOTIDE SEQUENCE [LARGE SCALE GENOMIC DNA]</scope>
</reference>
<dbReference type="OrthoDB" id="6366905at2759"/>
<evidence type="ECO:0000256" key="2">
    <source>
        <dbReference type="SAM" id="SignalP"/>
    </source>
</evidence>
<dbReference type="PROSITE" id="PS51257">
    <property type="entry name" value="PROKAR_LIPOPROTEIN"/>
    <property type="match status" value="1"/>
</dbReference>
<protein>
    <submittedName>
        <fullName evidence="3">Uncharacterized protein</fullName>
    </submittedName>
</protein>
<dbReference type="EMBL" id="GL732568">
    <property type="protein sequence ID" value="EFX76480.1"/>
    <property type="molecule type" value="Genomic_DNA"/>
</dbReference>
<feature type="compositionally biased region" description="Polar residues" evidence="1">
    <location>
        <begin position="86"/>
        <end position="99"/>
    </location>
</feature>
<dbReference type="HOGENOM" id="CLU_498075_0_0_1"/>
<gene>
    <name evidence="3" type="ORF">DAPPUDRAFT_249042</name>
</gene>
<organism evidence="3 4">
    <name type="scientific">Daphnia pulex</name>
    <name type="common">Water flea</name>
    <dbReference type="NCBI Taxonomy" id="6669"/>
    <lineage>
        <taxon>Eukaryota</taxon>
        <taxon>Metazoa</taxon>
        <taxon>Ecdysozoa</taxon>
        <taxon>Arthropoda</taxon>
        <taxon>Crustacea</taxon>
        <taxon>Branchiopoda</taxon>
        <taxon>Diplostraca</taxon>
        <taxon>Cladocera</taxon>
        <taxon>Anomopoda</taxon>
        <taxon>Daphniidae</taxon>
        <taxon>Daphnia</taxon>
    </lineage>
</organism>
<keyword evidence="4" id="KW-1185">Reference proteome</keyword>
<evidence type="ECO:0000313" key="3">
    <source>
        <dbReference type="EMBL" id="EFX76480.1"/>
    </source>
</evidence>
<dbReference type="InParanoid" id="E9GVR6"/>
<name>E9GVR6_DAPPU</name>
<keyword evidence="2" id="KW-0732">Signal</keyword>
<feature type="region of interest" description="Disordered" evidence="1">
    <location>
        <begin position="62"/>
        <end position="99"/>
    </location>
</feature>
<proteinExistence type="predicted"/>
<feature type="chain" id="PRO_5003241327" evidence="2">
    <location>
        <begin position="21"/>
        <end position="547"/>
    </location>
</feature>
<evidence type="ECO:0000256" key="1">
    <source>
        <dbReference type="SAM" id="MobiDB-lite"/>
    </source>
</evidence>
<dbReference type="Proteomes" id="UP000000305">
    <property type="component" value="Unassembled WGS sequence"/>
</dbReference>